<dbReference type="PANTHER" id="PTHR34047:SF8">
    <property type="entry name" value="PROTEIN YKFC"/>
    <property type="match status" value="1"/>
</dbReference>
<dbReference type="InterPro" id="IPR043128">
    <property type="entry name" value="Rev_trsase/Diguanyl_cyclase"/>
</dbReference>
<dbReference type="Pfam" id="PF00078">
    <property type="entry name" value="RVT_1"/>
    <property type="match status" value="1"/>
</dbReference>
<organism evidence="2">
    <name type="scientific">Caudovirales sp. ctFWA4</name>
    <dbReference type="NCBI Taxonomy" id="2827628"/>
    <lineage>
        <taxon>Viruses</taxon>
        <taxon>Duplodnaviria</taxon>
        <taxon>Heunggongvirae</taxon>
        <taxon>Uroviricota</taxon>
        <taxon>Caudoviricetes</taxon>
    </lineage>
</organism>
<dbReference type="PANTHER" id="PTHR34047">
    <property type="entry name" value="NUCLEAR INTRON MATURASE 1, MITOCHONDRIAL-RELATED"/>
    <property type="match status" value="1"/>
</dbReference>
<dbReference type="Gene3D" id="3.30.70.270">
    <property type="match status" value="1"/>
</dbReference>
<evidence type="ECO:0000313" key="2">
    <source>
        <dbReference type="EMBL" id="DAD69895.1"/>
    </source>
</evidence>
<dbReference type="InterPro" id="IPR051083">
    <property type="entry name" value="GrpII_Intron_Splice-Mob/Def"/>
</dbReference>
<proteinExistence type="predicted"/>
<dbReference type="CDD" id="cd01646">
    <property type="entry name" value="RT_Bac_retron_I"/>
    <property type="match status" value="1"/>
</dbReference>
<reference evidence="2" key="1">
    <citation type="journal article" date="2021" name="Proc. Natl. Acad. Sci. U.S.A.">
        <title>A Catalog of Tens of Thousands of Viruses from Human Metagenomes Reveals Hidden Associations with Chronic Diseases.</title>
        <authorList>
            <person name="Tisza M.J."/>
            <person name="Buck C.B."/>
        </authorList>
    </citation>
    <scope>NUCLEOTIDE SEQUENCE</scope>
    <source>
        <strain evidence="2">CtFWA4</strain>
    </source>
</reference>
<dbReference type="SUPFAM" id="SSF56672">
    <property type="entry name" value="DNA/RNA polymerases"/>
    <property type="match status" value="1"/>
</dbReference>
<name>A0A8S5LJ61_9CAUD</name>
<accession>A0A8S5LJ61</accession>
<protein>
    <recommendedName>
        <fullName evidence="1">Reverse transcriptase domain-containing protein</fullName>
    </recommendedName>
</protein>
<dbReference type="EMBL" id="BK015858">
    <property type="protein sequence ID" value="DAD69895.1"/>
    <property type="molecule type" value="Genomic_DNA"/>
</dbReference>
<dbReference type="InterPro" id="IPR043502">
    <property type="entry name" value="DNA/RNA_pol_sf"/>
</dbReference>
<feature type="domain" description="Reverse transcriptase" evidence="1">
    <location>
        <begin position="124"/>
        <end position="272"/>
    </location>
</feature>
<evidence type="ECO:0000259" key="1">
    <source>
        <dbReference type="Pfam" id="PF00078"/>
    </source>
</evidence>
<dbReference type="InterPro" id="IPR000477">
    <property type="entry name" value="RT_dom"/>
</dbReference>
<sequence length="365" mass="43346">MPKRKGFLYEWMCDKEHIREAIVFGAKDKHDRRDVRRVLTDVDGYTDRVYDLLQTQTFAPAQPKKRKIFDNSSRKWREIEYVPFFPDGIVHTLMVLAAAPVFLRGMNYWCCASVPGRGGKHALRRCKRVIHHDKKGSRYVCKMDVHHFYHSVDRRKLIWMLAHKIKDKKYLKLTWEILQTCEQGLAIGFFICQWLANFYLEPLDRYITTLDGVKYSVRYMDDIVLFGPNKKKLHRARKAIAEYLQKRLRLQMKGNWQVFPLKARPLDYVGYRFYRDYTTMRRKNFLRFTRQCRKVRKKIERHQRIAYRTASGLLSRIGQLKHCNSAAARKKYVDPIGVRILKEVVRNESKRRQCAGKCVFAGGAA</sequence>